<evidence type="ECO:0000256" key="1">
    <source>
        <dbReference type="ARBA" id="ARBA00009003"/>
    </source>
</evidence>
<dbReference type="InterPro" id="IPR029044">
    <property type="entry name" value="Nucleotide-diphossugar_trans"/>
</dbReference>
<dbReference type="EMBL" id="BSXN01000973">
    <property type="protein sequence ID" value="GME70894.1"/>
    <property type="molecule type" value="Genomic_DNA"/>
</dbReference>
<reference evidence="2" key="1">
    <citation type="submission" date="2023-04" db="EMBL/GenBank/DDBJ databases">
        <title>Candida boidinii NBRC 10035.</title>
        <authorList>
            <person name="Ichikawa N."/>
            <person name="Sato H."/>
            <person name="Tonouchi N."/>
        </authorList>
    </citation>
    <scope>NUCLEOTIDE SEQUENCE</scope>
    <source>
        <strain evidence="2">NBRC 10035</strain>
    </source>
</reference>
<keyword evidence="3" id="KW-1185">Reference proteome</keyword>
<evidence type="ECO:0000313" key="3">
    <source>
        <dbReference type="Proteomes" id="UP001165120"/>
    </source>
</evidence>
<dbReference type="InterPro" id="IPR039367">
    <property type="entry name" value="Och1-like"/>
</dbReference>
<evidence type="ECO:0000313" key="2">
    <source>
        <dbReference type="EMBL" id="GME70894.1"/>
    </source>
</evidence>
<dbReference type="AlphaFoldDB" id="A0A9W6SZI3"/>
<dbReference type="Gene3D" id="3.90.550.20">
    <property type="match status" value="1"/>
</dbReference>
<dbReference type="SUPFAM" id="SSF53448">
    <property type="entry name" value="Nucleotide-diphospho-sugar transferases"/>
    <property type="match status" value="1"/>
</dbReference>
<dbReference type="PANTHER" id="PTHR31834">
    <property type="entry name" value="INITIATION-SPECIFIC ALPHA-1,6-MANNOSYLTRANSFERASE"/>
    <property type="match status" value="1"/>
</dbReference>
<comment type="similarity">
    <text evidence="1">Belongs to the glycosyltransferase 32 family.</text>
</comment>
<comment type="caution">
    <text evidence="2">The sequence shown here is derived from an EMBL/GenBank/DDBJ whole genome shotgun (WGS) entry which is preliminary data.</text>
</comment>
<proteinExistence type="inferred from homology"/>
<dbReference type="GO" id="GO:0000136">
    <property type="term" value="C:mannan polymerase complex"/>
    <property type="evidence" value="ECO:0007669"/>
    <property type="project" value="TreeGrafter"/>
</dbReference>
<dbReference type="Pfam" id="PF04488">
    <property type="entry name" value="Gly_transf_sug"/>
    <property type="match status" value="1"/>
</dbReference>
<protein>
    <submittedName>
        <fullName evidence="2">Unnamed protein product</fullName>
    </submittedName>
</protein>
<dbReference type="InterPro" id="IPR007577">
    <property type="entry name" value="GlycoTrfase_DXD_sugar-bd_CS"/>
</dbReference>
<dbReference type="Proteomes" id="UP001165120">
    <property type="component" value="Unassembled WGS sequence"/>
</dbReference>
<name>A0A9W6SZI3_CANBO</name>
<sequence length="283" mass="33050">MWIGKDKNTDNIPWKELRDRWINLNPDHNYTLFTGSEVRDAVRRTFKDTVPEVWEAFSTLPMTILESDFSRYVILFLQGGIWADLDTVCERPVDEWFHLNVRSDIGFVAGVEQDHNGDGYLAYTSRRIQFLQWSFMARKYHPILALAIANIVKVTFKAKADGKFQVYYNTFRDVDKCKSIDIMDWTGPGIFSDTVYQYMSNFENPEVLDFDAERANERESLVGPTINEKINWRFFTGLRHPVIVNNDVCILPRSGLRCMDYDPDLEQYCYVSHKFSGSWKSGN</sequence>
<organism evidence="2 3">
    <name type="scientific">Candida boidinii</name>
    <name type="common">Yeast</name>
    <dbReference type="NCBI Taxonomy" id="5477"/>
    <lineage>
        <taxon>Eukaryota</taxon>
        <taxon>Fungi</taxon>
        <taxon>Dikarya</taxon>
        <taxon>Ascomycota</taxon>
        <taxon>Saccharomycotina</taxon>
        <taxon>Pichiomycetes</taxon>
        <taxon>Pichiales</taxon>
        <taxon>Pichiaceae</taxon>
        <taxon>Ogataea</taxon>
        <taxon>Ogataea/Candida clade</taxon>
    </lineage>
</organism>
<dbReference type="GO" id="GO:0000009">
    <property type="term" value="F:alpha-1,6-mannosyltransferase activity"/>
    <property type="evidence" value="ECO:0007669"/>
    <property type="project" value="InterPro"/>
</dbReference>
<dbReference type="GO" id="GO:0006487">
    <property type="term" value="P:protein N-linked glycosylation"/>
    <property type="evidence" value="ECO:0007669"/>
    <property type="project" value="TreeGrafter"/>
</dbReference>
<accession>A0A9W6SZI3</accession>
<gene>
    <name evidence="2" type="ORF">Cboi02_000300100</name>
</gene>
<dbReference type="PANTHER" id="PTHR31834:SF9">
    <property type="entry name" value="INITIATION-SPECIFIC ALPHA-1,6-MANNOSYLTRANSFERASE"/>
    <property type="match status" value="1"/>
</dbReference>